<dbReference type="Pfam" id="PF14361">
    <property type="entry name" value="RsbRD_N"/>
    <property type="match status" value="1"/>
</dbReference>
<evidence type="ECO:0000259" key="3">
    <source>
        <dbReference type="Pfam" id="PF14361"/>
    </source>
</evidence>
<keyword evidence="6" id="KW-1185">Reference proteome</keyword>
<comment type="caution">
    <text evidence="5">The sequence shown here is derived from an EMBL/GenBank/DDBJ whole genome shotgun (WGS) entry which is preliminary data.</text>
</comment>
<protein>
    <submittedName>
        <fullName evidence="5">Helix-turn-helix domain-containing protein</fullName>
    </submittedName>
</protein>
<gene>
    <name evidence="5" type="ORF">GCM10010411_55300</name>
</gene>
<sequence>MLSLRICGKVACEHWAMFQFTERALTRLPELVRAAVERCAAEVPYYRTISKELLDGDVSSAFAAAIRLHTQTLSEDRALNATELAVITDWSARRAADGLPLDAALAAYMVGTTACWDLLTADATPEEMRRYGAHTLRYLASVIPAVALAHLHEQQQIEGQRRDQRSRLVLALLVGEPASELAAQCGVRLAPAYLVLLLHLGPGPGDSRQTVRHVQTALDAHQRTDVLATLTAEGGTVLLPADSDGHAMDALPDLVTQVAAATARPVTASVSAAPDHAGIPAALAEAKQVADLVARLNRPPGLYRLEDVLLEYQLARPGRALTGLAAKLDPLDSRPDLLATVESFVRHGHNRSHASAELRVHRNTLDYRLTKVAKMTGIDLTRPEGLRLLDAAVTARALAR</sequence>
<dbReference type="Proteomes" id="UP001501509">
    <property type="component" value="Unassembled WGS sequence"/>
</dbReference>
<dbReference type="Pfam" id="PF17853">
    <property type="entry name" value="GGDEF_2"/>
    <property type="match status" value="1"/>
</dbReference>
<feature type="domain" description="PucR C-terminal helix-turn-helix" evidence="2">
    <location>
        <begin position="337"/>
        <end position="394"/>
    </location>
</feature>
<evidence type="ECO:0000259" key="2">
    <source>
        <dbReference type="Pfam" id="PF13556"/>
    </source>
</evidence>
<proteinExistence type="inferred from homology"/>
<feature type="domain" description="CdaR GGDEF-like" evidence="4">
    <location>
        <begin position="178"/>
        <end position="291"/>
    </location>
</feature>
<organism evidence="5 6">
    <name type="scientific">Actinomadura fulvescens</name>
    <dbReference type="NCBI Taxonomy" id="46160"/>
    <lineage>
        <taxon>Bacteria</taxon>
        <taxon>Bacillati</taxon>
        <taxon>Actinomycetota</taxon>
        <taxon>Actinomycetes</taxon>
        <taxon>Streptosporangiales</taxon>
        <taxon>Thermomonosporaceae</taxon>
        <taxon>Actinomadura</taxon>
    </lineage>
</organism>
<evidence type="ECO:0000313" key="5">
    <source>
        <dbReference type="EMBL" id="GAA2613337.1"/>
    </source>
</evidence>
<evidence type="ECO:0000259" key="4">
    <source>
        <dbReference type="Pfam" id="PF17853"/>
    </source>
</evidence>
<evidence type="ECO:0000313" key="6">
    <source>
        <dbReference type="Proteomes" id="UP001501509"/>
    </source>
</evidence>
<dbReference type="PANTHER" id="PTHR33744:SF1">
    <property type="entry name" value="DNA-BINDING TRANSCRIPTIONAL ACTIVATOR ADER"/>
    <property type="match status" value="1"/>
</dbReference>
<dbReference type="InterPro" id="IPR051448">
    <property type="entry name" value="CdaR-like_regulators"/>
</dbReference>
<evidence type="ECO:0000256" key="1">
    <source>
        <dbReference type="ARBA" id="ARBA00006754"/>
    </source>
</evidence>
<dbReference type="InterPro" id="IPR042070">
    <property type="entry name" value="PucR_C-HTH_sf"/>
</dbReference>
<dbReference type="Pfam" id="PF13556">
    <property type="entry name" value="HTH_30"/>
    <property type="match status" value="1"/>
</dbReference>
<comment type="similarity">
    <text evidence="1">Belongs to the CdaR family.</text>
</comment>
<accession>A0ABN3Q2M7</accession>
<dbReference type="InterPro" id="IPR041522">
    <property type="entry name" value="CdaR_GGDEF"/>
</dbReference>
<dbReference type="InterPro" id="IPR025736">
    <property type="entry name" value="PucR_C-HTH_dom"/>
</dbReference>
<dbReference type="EMBL" id="BAAATD010000007">
    <property type="protein sequence ID" value="GAA2613337.1"/>
    <property type="molecule type" value="Genomic_DNA"/>
</dbReference>
<reference evidence="5 6" key="1">
    <citation type="journal article" date="2019" name="Int. J. Syst. Evol. Microbiol.">
        <title>The Global Catalogue of Microorganisms (GCM) 10K type strain sequencing project: providing services to taxonomists for standard genome sequencing and annotation.</title>
        <authorList>
            <consortium name="The Broad Institute Genomics Platform"/>
            <consortium name="The Broad Institute Genome Sequencing Center for Infectious Disease"/>
            <person name="Wu L."/>
            <person name="Ma J."/>
        </authorList>
    </citation>
    <scope>NUCLEOTIDE SEQUENCE [LARGE SCALE GENOMIC DNA]</scope>
    <source>
        <strain evidence="5 6">JCM 6833</strain>
    </source>
</reference>
<dbReference type="Gene3D" id="1.10.10.2840">
    <property type="entry name" value="PucR C-terminal helix-turn-helix domain"/>
    <property type="match status" value="1"/>
</dbReference>
<dbReference type="InterPro" id="IPR025751">
    <property type="entry name" value="RsbRD_N_dom"/>
</dbReference>
<dbReference type="PANTHER" id="PTHR33744">
    <property type="entry name" value="CARBOHYDRATE DIACID REGULATOR"/>
    <property type="match status" value="1"/>
</dbReference>
<feature type="domain" description="RsbT co-antagonist protein RsbRD N-terminal" evidence="3">
    <location>
        <begin position="29"/>
        <end position="165"/>
    </location>
</feature>
<name>A0ABN3Q2M7_9ACTN</name>